<comment type="caution">
    <text evidence="3">The sequence shown here is derived from an EMBL/GenBank/DDBJ whole genome shotgun (WGS) entry which is preliminary data.</text>
</comment>
<feature type="domain" description="Methyltransferase" evidence="2">
    <location>
        <begin position="124"/>
        <end position="254"/>
    </location>
</feature>
<sequence length="357" mass="41475">MGNTVSNESTDSTKMPTKIPKHLQPIKRKSPPKKSTPPQASGSKPKAKLNLGGTNVFNQESASSIVQFRWSQGRRFPNIENIEYFLPNDQTEQDRHRVQFYVIRWAFGRYRHIVPPEIKPKLIEGIKVLDINCGPGLWVGHPILDMAQDFEKSTFHLVDICDLLPQTSSTVIDSYTPVKLEERQEEKNFTFITHNIIQNKQLPFESNHFDFIQQNLTALTYKQEDWPLILKELLRVTKPGGYIQLIEVDLTPHHMGPRTELWLEQGKLEQMLSNIGLVDIQCKFVSIPVGSWGLDIGHLWKENYEAFFESAKPFLIEMMDISSREYKKQMRIVMEELDEYKTFTNVYLIWGRVPNEQ</sequence>
<keyword evidence="4" id="KW-1185">Reference proteome</keyword>
<gene>
    <name evidence="3" type="ORF">G6F64_009627</name>
</gene>
<accession>A0A9P7BPF2</accession>
<protein>
    <recommendedName>
        <fullName evidence="2">Methyltransferase domain-containing protein</fullName>
    </recommendedName>
</protein>
<proteinExistence type="predicted"/>
<dbReference type="GO" id="GO:0008168">
    <property type="term" value="F:methyltransferase activity"/>
    <property type="evidence" value="ECO:0007669"/>
    <property type="project" value="TreeGrafter"/>
</dbReference>
<dbReference type="Proteomes" id="UP000716291">
    <property type="component" value="Unassembled WGS sequence"/>
</dbReference>
<dbReference type="InterPro" id="IPR025714">
    <property type="entry name" value="Methyltranfer_dom"/>
</dbReference>
<dbReference type="SUPFAM" id="SSF53335">
    <property type="entry name" value="S-adenosyl-L-methionine-dependent methyltransferases"/>
    <property type="match status" value="1"/>
</dbReference>
<organism evidence="3 4">
    <name type="scientific">Rhizopus oryzae</name>
    <name type="common">Mucormycosis agent</name>
    <name type="synonym">Rhizopus arrhizus var. delemar</name>
    <dbReference type="NCBI Taxonomy" id="64495"/>
    <lineage>
        <taxon>Eukaryota</taxon>
        <taxon>Fungi</taxon>
        <taxon>Fungi incertae sedis</taxon>
        <taxon>Mucoromycota</taxon>
        <taxon>Mucoromycotina</taxon>
        <taxon>Mucoromycetes</taxon>
        <taxon>Mucorales</taxon>
        <taxon>Mucorineae</taxon>
        <taxon>Rhizopodaceae</taxon>
        <taxon>Rhizopus</taxon>
    </lineage>
</organism>
<evidence type="ECO:0000313" key="4">
    <source>
        <dbReference type="Proteomes" id="UP000716291"/>
    </source>
</evidence>
<dbReference type="PANTHER" id="PTHR43591:SF24">
    <property type="entry name" value="2-METHOXY-6-POLYPRENYL-1,4-BENZOQUINOL METHYLASE, MITOCHONDRIAL"/>
    <property type="match status" value="1"/>
</dbReference>
<feature type="compositionally biased region" description="Polar residues" evidence="1">
    <location>
        <begin position="1"/>
        <end position="15"/>
    </location>
</feature>
<evidence type="ECO:0000256" key="1">
    <source>
        <dbReference type="SAM" id="MobiDB-lite"/>
    </source>
</evidence>
<dbReference type="InterPro" id="IPR029063">
    <property type="entry name" value="SAM-dependent_MTases_sf"/>
</dbReference>
<evidence type="ECO:0000259" key="2">
    <source>
        <dbReference type="Pfam" id="PF13847"/>
    </source>
</evidence>
<reference evidence="3" key="1">
    <citation type="journal article" date="2020" name="Microb. Genom.">
        <title>Genetic diversity of clinical and environmental Mucorales isolates obtained from an investigation of mucormycosis cases among solid organ transplant recipients.</title>
        <authorList>
            <person name="Nguyen M.H."/>
            <person name="Kaul D."/>
            <person name="Muto C."/>
            <person name="Cheng S.J."/>
            <person name="Richter R.A."/>
            <person name="Bruno V.M."/>
            <person name="Liu G."/>
            <person name="Beyhan S."/>
            <person name="Sundermann A.J."/>
            <person name="Mounaud S."/>
            <person name="Pasculle A.W."/>
            <person name="Nierman W.C."/>
            <person name="Driscoll E."/>
            <person name="Cumbie R."/>
            <person name="Clancy C.J."/>
            <person name="Dupont C.L."/>
        </authorList>
    </citation>
    <scope>NUCLEOTIDE SEQUENCE</scope>
    <source>
        <strain evidence="3">GL11</strain>
    </source>
</reference>
<dbReference type="Pfam" id="PF13847">
    <property type="entry name" value="Methyltransf_31"/>
    <property type="match status" value="1"/>
</dbReference>
<dbReference type="OrthoDB" id="2013972at2759"/>
<feature type="region of interest" description="Disordered" evidence="1">
    <location>
        <begin position="1"/>
        <end position="52"/>
    </location>
</feature>
<dbReference type="CDD" id="cd02440">
    <property type="entry name" value="AdoMet_MTases"/>
    <property type="match status" value="1"/>
</dbReference>
<dbReference type="PANTHER" id="PTHR43591">
    <property type="entry name" value="METHYLTRANSFERASE"/>
    <property type="match status" value="1"/>
</dbReference>
<dbReference type="EMBL" id="JAANQT010001792">
    <property type="protein sequence ID" value="KAG1303947.1"/>
    <property type="molecule type" value="Genomic_DNA"/>
</dbReference>
<evidence type="ECO:0000313" key="3">
    <source>
        <dbReference type="EMBL" id="KAG1303947.1"/>
    </source>
</evidence>
<feature type="compositionally biased region" description="Basic residues" evidence="1">
    <location>
        <begin position="19"/>
        <end position="32"/>
    </location>
</feature>
<dbReference type="AlphaFoldDB" id="A0A9P7BPF2"/>
<dbReference type="Gene3D" id="3.40.50.150">
    <property type="entry name" value="Vaccinia Virus protein VP39"/>
    <property type="match status" value="1"/>
</dbReference>
<name>A0A9P7BPF2_RHIOR</name>